<dbReference type="GO" id="GO:0004519">
    <property type="term" value="F:endonuclease activity"/>
    <property type="evidence" value="ECO:0007669"/>
    <property type="project" value="UniProtKB-KW"/>
</dbReference>
<sequence length="338" mass="38447">MPQHFSNEDYLKGIVLFGLNAATYKMALAKILLEAAKEQKNKIHWSELASSFFQLYKSRLAEKSMPQQGIAHRQTFMERIVQQHQSGKLSESDAIEQVGLKGFIDVIPRFQTIGTNKDIVKEFFYEFQYGSTLTLKDSLLNLSSAQLAELEGEIDARWGLLEGAFSINQSQYHLANDIREIYLQSGYERKPLTNNIPFLSGYQGNICFYCAEHLDSEIHVDHVLPRQVLQHDEVWNLVLSHPECNLLKSDRLVGKHFILKLIARNENIMGSNHPWKAKIAASLGTTPKQRAANLQKHYAKVSTVLGNNYWGGCDSYNPAIDPFYKKLITVLNNESQSI</sequence>
<organism evidence="2 3">
    <name type="scientific">Leeia speluncae</name>
    <dbReference type="NCBI Taxonomy" id="2884804"/>
    <lineage>
        <taxon>Bacteria</taxon>
        <taxon>Pseudomonadati</taxon>
        <taxon>Pseudomonadota</taxon>
        <taxon>Betaproteobacteria</taxon>
        <taxon>Neisseriales</taxon>
        <taxon>Leeiaceae</taxon>
        <taxon>Leeia</taxon>
    </lineage>
</organism>
<evidence type="ECO:0000313" key="2">
    <source>
        <dbReference type="EMBL" id="MCB6185396.1"/>
    </source>
</evidence>
<keyword evidence="2" id="KW-0540">Nuclease</keyword>
<dbReference type="InterPro" id="IPR003615">
    <property type="entry name" value="HNH_nuc"/>
</dbReference>
<comment type="caution">
    <text evidence="2">The sequence shown here is derived from an EMBL/GenBank/DDBJ whole genome shotgun (WGS) entry which is preliminary data.</text>
</comment>
<dbReference type="Pfam" id="PF13395">
    <property type="entry name" value="HNH_4"/>
    <property type="match status" value="1"/>
</dbReference>
<protein>
    <submittedName>
        <fullName evidence="2">HNH endonuclease</fullName>
    </submittedName>
</protein>
<dbReference type="CDD" id="cd00085">
    <property type="entry name" value="HNHc"/>
    <property type="match status" value="1"/>
</dbReference>
<gene>
    <name evidence="2" type="ORF">LIN78_17760</name>
</gene>
<evidence type="ECO:0000313" key="3">
    <source>
        <dbReference type="Proteomes" id="UP001165395"/>
    </source>
</evidence>
<accession>A0ABS8DBU4</accession>
<keyword evidence="3" id="KW-1185">Reference proteome</keyword>
<dbReference type="EMBL" id="JAJBZT010000019">
    <property type="protein sequence ID" value="MCB6185396.1"/>
    <property type="molecule type" value="Genomic_DNA"/>
</dbReference>
<keyword evidence="2" id="KW-0255">Endonuclease</keyword>
<dbReference type="Proteomes" id="UP001165395">
    <property type="component" value="Unassembled WGS sequence"/>
</dbReference>
<reference evidence="2" key="1">
    <citation type="submission" date="2021-10" db="EMBL/GenBank/DDBJ databases">
        <title>The complete genome sequence of Leeia sp. TBRC 13508.</title>
        <authorList>
            <person name="Charoenyingcharoen P."/>
            <person name="Yukphan P."/>
        </authorList>
    </citation>
    <scope>NUCLEOTIDE SEQUENCE</scope>
    <source>
        <strain evidence="2">TBRC 13508</strain>
    </source>
</reference>
<dbReference type="RefSeq" id="WP_227182227.1">
    <property type="nucleotide sequence ID" value="NZ_JAJBZT010000019.1"/>
</dbReference>
<feature type="domain" description="HNH nuclease" evidence="1">
    <location>
        <begin position="213"/>
        <end position="252"/>
    </location>
</feature>
<proteinExistence type="predicted"/>
<keyword evidence="2" id="KW-0378">Hydrolase</keyword>
<evidence type="ECO:0000259" key="1">
    <source>
        <dbReference type="Pfam" id="PF13395"/>
    </source>
</evidence>
<name>A0ABS8DBU4_9NEIS</name>
<dbReference type="Gene3D" id="1.10.30.50">
    <property type="match status" value="1"/>
</dbReference>